<evidence type="ECO:0000256" key="10">
    <source>
        <dbReference type="ARBA" id="ARBA00023315"/>
    </source>
</evidence>
<evidence type="ECO:0000256" key="5">
    <source>
        <dbReference type="ARBA" id="ARBA00013220"/>
    </source>
</evidence>
<comment type="pathway">
    <text evidence="3">Sphingolipid metabolism.</text>
</comment>
<evidence type="ECO:0000256" key="4">
    <source>
        <dbReference type="ARBA" id="ARBA00008392"/>
    </source>
</evidence>
<name>A0A4D9CT10_9STRA</name>
<dbReference type="Proteomes" id="UP000355283">
    <property type="component" value="Unassembled WGS sequence"/>
</dbReference>
<dbReference type="GO" id="GO:0046513">
    <property type="term" value="P:ceramide biosynthetic process"/>
    <property type="evidence" value="ECO:0007669"/>
    <property type="project" value="TreeGrafter"/>
</dbReference>
<proteinExistence type="inferred from homology"/>
<dbReference type="InterPro" id="IPR004839">
    <property type="entry name" value="Aminotransferase_I/II_large"/>
</dbReference>
<dbReference type="OrthoDB" id="3168162at2759"/>
<sequence length="530" mass="58016">MAADPSLGDSFIDLTIALEQLWQQMRRELSRDGVKEWLLGAPARYKKWWLHLVEHAPGHVVVETALILFIIWLIFLRKTVDPSKEDSFLSEKEIDQLVEEWQPEPLVPGPDPAWDEEDAQALVVEEVDGTRVVVNGKKLINMASFDFLGLAGRGEVKEAARAALNKYGCGSCGPRGFYGSIDVHVMAEQAMAAFLGAEEAISYSDAASSVSSTLPAFAKKGDLLIADEGVYEPIQTAINLSRAQVRYFRHNDMEDLERVLREVAEEDRRLDRNEREQRRFIVVEGLYKNFGDLCPLPALIALKRQYRYRLYLDQTFSFGCFGTAGRGLAEHFGVPLADIEVMSVSISHALGSVGGMCVGTSEVVDHQRLSGAGYCYSASAPPFTSSAAMAALALLEKEPELVTKLRENAVWLARALGKIPGLKVRSQEISPVLHVGVAEAVSNGWTREEEERVLQAIARACVDAGYAVVTSKYTVLDVEAVSKGGLLPEPSLRLAVSAVHTRAELEGAVEAIRRGAAGVLKKHAGRRTGG</sequence>
<dbReference type="SUPFAM" id="SSF53383">
    <property type="entry name" value="PLP-dependent transferases"/>
    <property type="match status" value="1"/>
</dbReference>
<gene>
    <name evidence="12" type="ORF">NSK_007932</name>
</gene>
<dbReference type="GO" id="GO:0004758">
    <property type="term" value="F:serine C-palmitoyltransferase activity"/>
    <property type="evidence" value="ECO:0007669"/>
    <property type="project" value="TreeGrafter"/>
</dbReference>
<evidence type="ECO:0000256" key="2">
    <source>
        <dbReference type="ARBA" id="ARBA00004760"/>
    </source>
</evidence>
<dbReference type="InterPro" id="IPR015421">
    <property type="entry name" value="PyrdxlP-dep_Trfase_major"/>
</dbReference>
<keyword evidence="8" id="KW-0746">Sphingolipid metabolism</keyword>
<dbReference type="Gene3D" id="3.90.1150.10">
    <property type="entry name" value="Aspartate Aminotransferase, domain 1"/>
    <property type="match status" value="1"/>
</dbReference>
<evidence type="ECO:0000256" key="7">
    <source>
        <dbReference type="ARBA" id="ARBA00022898"/>
    </source>
</evidence>
<accession>A0A4D9CT10</accession>
<dbReference type="InterPro" id="IPR015424">
    <property type="entry name" value="PyrdxlP-dep_Trfase"/>
</dbReference>
<evidence type="ECO:0000256" key="3">
    <source>
        <dbReference type="ARBA" id="ARBA00004991"/>
    </source>
</evidence>
<dbReference type="InterPro" id="IPR015422">
    <property type="entry name" value="PyrdxlP-dep_Trfase_small"/>
</dbReference>
<keyword evidence="7" id="KW-0663">Pyridoxal phosphate</keyword>
<dbReference type="GO" id="GO:0046512">
    <property type="term" value="P:sphingosine biosynthetic process"/>
    <property type="evidence" value="ECO:0007669"/>
    <property type="project" value="TreeGrafter"/>
</dbReference>
<comment type="caution">
    <text evidence="12">The sequence shown here is derived from an EMBL/GenBank/DDBJ whole genome shotgun (WGS) entry which is preliminary data.</text>
</comment>
<evidence type="ECO:0000256" key="8">
    <source>
        <dbReference type="ARBA" id="ARBA00022919"/>
    </source>
</evidence>
<dbReference type="EMBL" id="SDOX01000158">
    <property type="protein sequence ID" value="TFJ80755.1"/>
    <property type="molecule type" value="Genomic_DNA"/>
</dbReference>
<evidence type="ECO:0000256" key="9">
    <source>
        <dbReference type="ARBA" id="ARBA00023098"/>
    </source>
</evidence>
<reference evidence="12 13" key="1">
    <citation type="submission" date="2019-01" db="EMBL/GenBank/DDBJ databases">
        <title>Nuclear Genome Assembly of the Microalgal Biofuel strain Nannochloropsis salina CCMP1776.</title>
        <authorList>
            <person name="Hovde B."/>
        </authorList>
    </citation>
    <scope>NUCLEOTIDE SEQUENCE [LARGE SCALE GENOMIC DNA]</scope>
    <source>
        <strain evidence="12 13">CCMP1776</strain>
    </source>
</reference>
<protein>
    <recommendedName>
        <fullName evidence="5">serine C-palmitoyltransferase</fullName>
        <ecNumber evidence="5">2.3.1.50</ecNumber>
    </recommendedName>
</protein>
<comment type="similarity">
    <text evidence="4">Belongs to the class-II pyridoxal-phosphate-dependent aminotransferase family.</text>
</comment>
<dbReference type="GO" id="GO:0030170">
    <property type="term" value="F:pyridoxal phosphate binding"/>
    <property type="evidence" value="ECO:0007669"/>
    <property type="project" value="InterPro"/>
</dbReference>
<dbReference type="EC" id="2.3.1.50" evidence="5"/>
<dbReference type="PANTHER" id="PTHR13693:SF2">
    <property type="entry name" value="SERINE PALMITOYLTRANSFERASE 1"/>
    <property type="match status" value="1"/>
</dbReference>
<dbReference type="GO" id="GO:0016020">
    <property type="term" value="C:membrane"/>
    <property type="evidence" value="ECO:0007669"/>
    <property type="project" value="GOC"/>
</dbReference>
<keyword evidence="13" id="KW-1185">Reference proteome</keyword>
<evidence type="ECO:0000259" key="11">
    <source>
        <dbReference type="Pfam" id="PF00155"/>
    </source>
</evidence>
<dbReference type="AlphaFoldDB" id="A0A4D9CT10"/>
<keyword evidence="10" id="KW-0012">Acyltransferase</keyword>
<comment type="cofactor">
    <cofactor evidence="1">
        <name>pyridoxal 5'-phosphate</name>
        <dbReference type="ChEBI" id="CHEBI:597326"/>
    </cofactor>
</comment>
<evidence type="ECO:0000313" key="13">
    <source>
        <dbReference type="Proteomes" id="UP000355283"/>
    </source>
</evidence>
<dbReference type="InterPro" id="IPR050087">
    <property type="entry name" value="AON_synthase_class-II"/>
</dbReference>
<feature type="domain" description="Aminotransferase class I/classII large" evidence="11">
    <location>
        <begin position="138"/>
        <end position="512"/>
    </location>
</feature>
<dbReference type="PANTHER" id="PTHR13693">
    <property type="entry name" value="CLASS II AMINOTRANSFERASE/8-AMINO-7-OXONONANOATE SYNTHASE"/>
    <property type="match status" value="1"/>
</dbReference>
<dbReference type="GO" id="GO:0005783">
    <property type="term" value="C:endoplasmic reticulum"/>
    <property type="evidence" value="ECO:0007669"/>
    <property type="project" value="TreeGrafter"/>
</dbReference>
<dbReference type="Pfam" id="PF00155">
    <property type="entry name" value="Aminotran_1_2"/>
    <property type="match status" value="1"/>
</dbReference>
<dbReference type="Gene3D" id="3.40.640.10">
    <property type="entry name" value="Type I PLP-dependent aspartate aminotransferase-like (Major domain)"/>
    <property type="match status" value="1"/>
</dbReference>
<evidence type="ECO:0000313" key="12">
    <source>
        <dbReference type="EMBL" id="TFJ80755.1"/>
    </source>
</evidence>
<keyword evidence="9" id="KW-0443">Lipid metabolism</keyword>
<evidence type="ECO:0000256" key="1">
    <source>
        <dbReference type="ARBA" id="ARBA00001933"/>
    </source>
</evidence>
<evidence type="ECO:0000256" key="6">
    <source>
        <dbReference type="ARBA" id="ARBA00022679"/>
    </source>
</evidence>
<organism evidence="12 13">
    <name type="scientific">Nannochloropsis salina CCMP1776</name>
    <dbReference type="NCBI Taxonomy" id="1027361"/>
    <lineage>
        <taxon>Eukaryota</taxon>
        <taxon>Sar</taxon>
        <taxon>Stramenopiles</taxon>
        <taxon>Ochrophyta</taxon>
        <taxon>Eustigmatophyceae</taxon>
        <taxon>Eustigmatales</taxon>
        <taxon>Monodopsidaceae</taxon>
        <taxon>Microchloropsis</taxon>
        <taxon>Microchloropsis salina</taxon>
    </lineage>
</organism>
<keyword evidence="6" id="KW-0808">Transferase</keyword>
<comment type="pathway">
    <text evidence="2">Lipid metabolism; sphingolipid metabolism.</text>
</comment>